<dbReference type="Proteomes" id="UP000034349">
    <property type="component" value="Unassembled WGS sequence"/>
</dbReference>
<dbReference type="EMBL" id="LBOK01000060">
    <property type="protein sequence ID" value="KKP32439.1"/>
    <property type="molecule type" value="Genomic_DNA"/>
</dbReference>
<accession>A0A0F9YLW4</accession>
<reference evidence="1 2" key="1">
    <citation type="journal article" date="2015" name="Nature">
        <title>rRNA introns, odd ribosomes, and small enigmatic genomes across a large radiation of phyla.</title>
        <authorList>
            <person name="Brown C.T."/>
            <person name="Hug L.A."/>
            <person name="Thomas B.C."/>
            <person name="Sharon I."/>
            <person name="Castelle C.J."/>
            <person name="Singh A."/>
            <person name="Wilkins M.J."/>
            <person name="Williams K.H."/>
            <person name="Banfield J.F."/>
        </authorList>
    </citation>
    <scope>NUCLEOTIDE SEQUENCE [LARGE SCALE GENOMIC DNA]</scope>
</reference>
<sequence length="56" mass="6484">MNKFIPMNVNPVPDSVLRVFLDYKALSDKPSVEPQPQQFNKFIRNGFTMIEWGGLQ</sequence>
<dbReference type="AlphaFoldDB" id="A0A0F9YLW4"/>
<organism evidence="1 2">
    <name type="scientific">Candidatus Roizmanbacteria bacterium GW2011_GWA2_32_13</name>
    <dbReference type="NCBI Taxonomy" id="1618475"/>
    <lineage>
        <taxon>Bacteria</taxon>
        <taxon>Candidatus Roizmaniibacteriota</taxon>
    </lineage>
</organism>
<evidence type="ECO:0000313" key="2">
    <source>
        <dbReference type="Proteomes" id="UP000034349"/>
    </source>
</evidence>
<gene>
    <name evidence="1" type="ORF">UR23_C0060G0009</name>
</gene>
<protein>
    <submittedName>
        <fullName evidence="1">Leucine-rich repeat protein</fullName>
    </submittedName>
</protein>
<comment type="caution">
    <text evidence="1">The sequence shown here is derived from an EMBL/GenBank/DDBJ whole genome shotgun (WGS) entry which is preliminary data.</text>
</comment>
<name>A0A0F9YLW4_9BACT</name>
<proteinExistence type="predicted"/>
<evidence type="ECO:0000313" key="1">
    <source>
        <dbReference type="EMBL" id="KKP32439.1"/>
    </source>
</evidence>